<name>A0AA43QQ71_9LECA</name>
<dbReference type="AlphaFoldDB" id="A0AA43QQ71"/>
<dbReference type="EMBL" id="JAPUFD010000009">
    <property type="protein sequence ID" value="MDI1489529.1"/>
    <property type="molecule type" value="Genomic_DNA"/>
</dbReference>
<protein>
    <submittedName>
        <fullName evidence="2">Uncharacterized protein</fullName>
    </submittedName>
</protein>
<evidence type="ECO:0000313" key="2">
    <source>
        <dbReference type="EMBL" id="MDI1489529.1"/>
    </source>
</evidence>
<organism evidence="2 3">
    <name type="scientific">Ramalina farinacea</name>
    <dbReference type="NCBI Taxonomy" id="258253"/>
    <lineage>
        <taxon>Eukaryota</taxon>
        <taxon>Fungi</taxon>
        <taxon>Dikarya</taxon>
        <taxon>Ascomycota</taxon>
        <taxon>Pezizomycotina</taxon>
        <taxon>Lecanoromycetes</taxon>
        <taxon>OSLEUM clade</taxon>
        <taxon>Lecanoromycetidae</taxon>
        <taxon>Lecanorales</taxon>
        <taxon>Lecanorineae</taxon>
        <taxon>Ramalinaceae</taxon>
        <taxon>Ramalina</taxon>
    </lineage>
</organism>
<sequence length="178" mass="20114">MPLREHQFEVVPNFPRSLAAYIARKVEQFLESMKPVRDLEFDFHKSEAIADATNIDSSSDEIREDMPAILDTLNKPVDAEALKWYIRQQLELGNAEVDILAGVDPSGPDLNPCALRRHVRMRVEPHILGHTRETASGPFTARPAVPDHTTLTVAKRILSEDTKQKPTTHRDVEEQTKA</sequence>
<evidence type="ECO:0000313" key="3">
    <source>
        <dbReference type="Proteomes" id="UP001161017"/>
    </source>
</evidence>
<keyword evidence="3" id="KW-1185">Reference proteome</keyword>
<proteinExistence type="predicted"/>
<evidence type="ECO:0000256" key="1">
    <source>
        <dbReference type="SAM" id="MobiDB-lite"/>
    </source>
</evidence>
<comment type="caution">
    <text evidence="2">The sequence shown here is derived from an EMBL/GenBank/DDBJ whole genome shotgun (WGS) entry which is preliminary data.</text>
</comment>
<reference evidence="2" key="1">
    <citation type="journal article" date="2023" name="Genome Biol. Evol.">
        <title>First Whole Genome Sequence and Flow Cytometry Genome Size Data for the Lichen-Forming Fungus Ramalina farinacea (Ascomycota).</title>
        <authorList>
            <person name="Llewellyn T."/>
            <person name="Mian S."/>
            <person name="Hill R."/>
            <person name="Leitch I.J."/>
            <person name="Gaya E."/>
        </authorList>
    </citation>
    <scope>NUCLEOTIDE SEQUENCE</scope>
    <source>
        <strain evidence="2">LIQ254RAFAR</strain>
    </source>
</reference>
<accession>A0AA43QQ71</accession>
<gene>
    <name evidence="2" type="ORF">OHK93_008810</name>
</gene>
<feature type="region of interest" description="Disordered" evidence="1">
    <location>
        <begin position="158"/>
        <end position="178"/>
    </location>
</feature>
<dbReference type="Proteomes" id="UP001161017">
    <property type="component" value="Unassembled WGS sequence"/>
</dbReference>